<gene>
    <name evidence="10" type="ORF">RND81_08G204100</name>
</gene>
<evidence type="ECO:0000256" key="9">
    <source>
        <dbReference type="ARBA" id="ARBA00023180"/>
    </source>
</evidence>
<keyword evidence="8" id="KW-0675">Receptor</keyword>
<organism evidence="10 11">
    <name type="scientific">Saponaria officinalis</name>
    <name type="common">Common soapwort</name>
    <name type="synonym">Lychnis saponaria</name>
    <dbReference type="NCBI Taxonomy" id="3572"/>
    <lineage>
        <taxon>Eukaryota</taxon>
        <taxon>Viridiplantae</taxon>
        <taxon>Streptophyta</taxon>
        <taxon>Embryophyta</taxon>
        <taxon>Tracheophyta</taxon>
        <taxon>Spermatophyta</taxon>
        <taxon>Magnoliopsida</taxon>
        <taxon>eudicotyledons</taxon>
        <taxon>Gunneridae</taxon>
        <taxon>Pentapetalae</taxon>
        <taxon>Caryophyllales</taxon>
        <taxon>Caryophyllaceae</taxon>
        <taxon>Caryophylleae</taxon>
        <taxon>Saponaria</taxon>
    </lineage>
</organism>
<evidence type="ECO:0000256" key="4">
    <source>
        <dbReference type="ARBA" id="ARBA00022729"/>
    </source>
</evidence>
<dbReference type="InterPro" id="IPR032675">
    <property type="entry name" value="LRR_dom_sf"/>
</dbReference>
<keyword evidence="2" id="KW-0433">Leucine-rich repeat</keyword>
<keyword evidence="9" id="KW-0325">Glycoprotein</keyword>
<evidence type="ECO:0000256" key="5">
    <source>
        <dbReference type="ARBA" id="ARBA00022737"/>
    </source>
</evidence>
<evidence type="ECO:0000313" key="11">
    <source>
        <dbReference type="Proteomes" id="UP001443914"/>
    </source>
</evidence>
<dbReference type="SUPFAM" id="SSF52058">
    <property type="entry name" value="L domain-like"/>
    <property type="match status" value="1"/>
</dbReference>
<evidence type="ECO:0000256" key="8">
    <source>
        <dbReference type="ARBA" id="ARBA00023170"/>
    </source>
</evidence>
<dbReference type="GO" id="GO:0016020">
    <property type="term" value="C:membrane"/>
    <property type="evidence" value="ECO:0007669"/>
    <property type="project" value="UniProtKB-SubCell"/>
</dbReference>
<dbReference type="InterPro" id="IPR001611">
    <property type="entry name" value="Leu-rich_rpt"/>
</dbReference>
<name>A0AAW1JBC8_SAPOF</name>
<evidence type="ECO:0000313" key="10">
    <source>
        <dbReference type="EMBL" id="KAK9699920.1"/>
    </source>
</evidence>
<keyword evidence="11" id="KW-1185">Reference proteome</keyword>
<sequence>MLPTFKGLVELKHIFLDYNNFTAIPADFFDGLDSLVVIALDHNPNLNVTNGWLFPLNFQNSAQLANISMVSCNLVGLLPDYLGNFSSLGVLKLSTNRFHSGIPKEFEWV</sequence>
<keyword evidence="7" id="KW-0472">Membrane</keyword>
<evidence type="ECO:0000256" key="6">
    <source>
        <dbReference type="ARBA" id="ARBA00022989"/>
    </source>
</evidence>
<reference evidence="10" key="1">
    <citation type="submission" date="2024-03" db="EMBL/GenBank/DDBJ databases">
        <title>WGS assembly of Saponaria officinalis var. Norfolk2.</title>
        <authorList>
            <person name="Jenkins J."/>
            <person name="Shu S."/>
            <person name="Grimwood J."/>
            <person name="Barry K."/>
            <person name="Goodstein D."/>
            <person name="Schmutz J."/>
            <person name="Leebens-Mack J."/>
            <person name="Osbourn A."/>
        </authorList>
    </citation>
    <scope>NUCLEOTIDE SEQUENCE [LARGE SCALE GENOMIC DNA]</scope>
    <source>
        <strain evidence="10">JIC</strain>
    </source>
</reference>
<evidence type="ECO:0000256" key="7">
    <source>
        <dbReference type="ARBA" id="ARBA00023136"/>
    </source>
</evidence>
<dbReference type="Gene3D" id="3.80.10.10">
    <property type="entry name" value="Ribonuclease Inhibitor"/>
    <property type="match status" value="1"/>
</dbReference>
<dbReference type="PANTHER" id="PTHR47986:SF13">
    <property type="entry name" value="RECEPTOR PROTEIN KINASE TMK1-LIKE"/>
    <property type="match status" value="1"/>
</dbReference>
<accession>A0AAW1JBC8</accession>
<evidence type="ECO:0000256" key="2">
    <source>
        <dbReference type="ARBA" id="ARBA00022614"/>
    </source>
</evidence>
<proteinExistence type="predicted"/>
<comment type="subcellular location">
    <subcellularLocation>
        <location evidence="1">Membrane</location>
        <topology evidence="1">Single-pass membrane protein</topology>
    </subcellularLocation>
</comment>
<dbReference type="AlphaFoldDB" id="A0AAW1JBC8"/>
<dbReference type="PANTHER" id="PTHR47986">
    <property type="entry name" value="OSJNBA0070M12.3 PROTEIN"/>
    <property type="match status" value="1"/>
</dbReference>
<comment type="caution">
    <text evidence="10">The sequence shown here is derived from an EMBL/GenBank/DDBJ whole genome shotgun (WGS) entry which is preliminary data.</text>
</comment>
<dbReference type="EMBL" id="JBDFQZ010000008">
    <property type="protein sequence ID" value="KAK9699920.1"/>
    <property type="molecule type" value="Genomic_DNA"/>
</dbReference>
<keyword evidence="4" id="KW-0732">Signal</keyword>
<dbReference type="InterPro" id="IPR052422">
    <property type="entry name" value="Auxin_Ser/Thr_Kinase"/>
</dbReference>
<dbReference type="Proteomes" id="UP001443914">
    <property type="component" value="Unassembled WGS sequence"/>
</dbReference>
<keyword evidence="5" id="KW-0677">Repeat</keyword>
<keyword evidence="3" id="KW-0812">Transmembrane</keyword>
<protein>
    <submittedName>
        <fullName evidence="10">Uncharacterized protein</fullName>
    </submittedName>
</protein>
<evidence type="ECO:0000256" key="3">
    <source>
        <dbReference type="ARBA" id="ARBA00022692"/>
    </source>
</evidence>
<keyword evidence="6" id="KW-1133">Transmembrane helix</keyword>
<dbReference type="Pfam" id="PF13855">
    <property type="entry name" value="LRR_8"/>
    <property type="match status" value="1"/>
</dbReference>
<evidence type="ECO:0000256" key="1">
    <source>
        <dbReference type="ARBA" id="ARBA00004167"/>
    </source>
</evidence>